<sequence length="179" mass="20418">MARQAGPLFITGTIDDMVFYKMGDKYYMRLKDEPTPGTKKRMSQDEHYPLLCLRKREFKEASKMVRKWYYTLPKTVRKQGLFGTLTGKAVRWLRQGKTEEEIKALGLKAALPKQKETETVKEAKPVEKAAVKEPVMQELSNWCVTASGGMNIIYVEKRAQRHASPPTLAVLPNTNTPPD</sequence>
<dbReference type="Proteomes" id="UP000077177">
    <property type="component" value="Chromosome"/>
</dbReference>
<gene>
    <name evidence="1" type="ORF">SY85_07730</name>
</gene>
<dbReference type="EMBL" id="CP011390">
    <property type="protein sequence ID" value="ANE50400.1"/>
    <property type="molecule type" value="Genomic_DNA"/>
</dbReference>
<evidence type="ECO:0000313" key="2">
    <source>
        <dbReference type="Proteomes" id="UP000077177"/>
    </source>
</evidence>
<proteinExistence type="predicted"/>
<reference evidence="1 2" key="2">
    <citation type="journal article" date="2016" name="Int. J. Syst. Evol. Microbiol.">
        <title>Flavisolibacter tropicus sp. nov., isolated from tropical soil.</title>
        <authorList>
            <person name="Lee J.J."/>
            <person name="Kang M.S."/>
            <person name="Kim G.S."/>
            <person name="Lee C.S."/>
            <person name="Lim S."/>
            <person name="Lee J."/>
            <person name="Roh S.H."/>
            <person name="Kang H."/>
            <person name="Ha J.M."/>
            <person name="Bae S."/>
            <person name="Jung H.Y."/>
            <person name="Kim M.K."/>
        </authorList>
    </citation>
    <scope>NUCLEOTIDE SEQUENCE [LARGE SCALE GENOMIC DNA]</scope>
    <source>
        <strain evidence="1 2">LCS9</strain>
    </source>
</reference>
<keyword evidence="2" id="KW-1185">Reference proteome</keyword>
<organism evidence="1 2">
    <name type="scientific">Flavisolibacter tropicus</name>
    <dbReference type="NCBI Taxonomy" id="1492898"/>
    <lineage>
        <taxon>Bacteria</taxon>
        <taxon>Pseudomonadati</taxon>
        <taxon>Bacteroidota</taxon>
        <taxon>Chitinophagia</taxon>
        <taxon>Chitinophagales</taxon>
        <taxon>Chitinophagaceae</taxon>
        <taxon>Flavisolibacter</taxon>
    </lineage>
</organism>
<dbReference type="OrthoDB" id="672632at2"/>
<dbReference type="AlphaFoldDB" id="A0A172TTP1"/>
<protein>
    <submittedName>
        <fullName evidence="1">Uncharacterized protein</fullName>
    </submittedName>
</protein>
<name>A0A172TTP1_9BACT</name>
<evidence type="ECO:0000313" key="1">
    <source>
        <dbReference type="EMBL" id="ANE50400.1"/>
    </source>
</evidence>
<dbReference type="RefSeq" id="WP_066403185.1">
    <property type="nucleotide sequence ID" value="NZ_CP011390.1"/>
</dbReference>
<reference evidence="2" key="1">
    <citation type="submission" date="2015-01" db="EMBL/GenBank/DDBJ databases">
        <title>Flavisolibacter sp./LCS9/ whole genome sequencing.</title>
        <authorList>
            <person name="Kim M.K."/>
            <person name="Srinivasan S."/>
            <person name="Lee J.-J."/>
        </authorList>
    </citation>
    <scope>NUCLEOTIDE SEQUENCE [LARGE SCALE GENOMIC DNA]</scope>
    <source>
        <strain evidence="2">LCS9</strain>
    </source>
</reference>
<dbReference type="KEGG" id="fla:SY85_07730"/>
<accession>A0A172TTP1</accession>